<reference evidence="1" key="1">
    <citation type="submission" date="2015-04" db="EMBL/GenBank/DDBJ databases">
        <authorList>
            <consortium name="Pathogen Informatics"/>
        </authorList>
    </citation>
    <scope>NUCLEOTIDE SEQUENCE [LARGE SCALE GENOMIC DNA]</scope>
    <source>
        <strain evidence="1">8A</strain>
    </source>
</reference>
<name>A0A1J1GXU4_PLAGA</name>
<proteinExistence type="predicted"/>
<comment type="caution">
    <text evidence="1">The sequence shown here is derived from an EMBL/GenBank/DDBJ whole genome shotgun (WGS) entry which is preliminary data.</text>
</comment>
<gene>
    <name evidence="1" type="ORF">PGAL8A_00485600</name>
</gene>
<dbReference type="OrthoDB" id="377352at2759"/>
<evidence type="ECO:0000313" key="1">
    <source>
        <dbReference type="EMBL" id="CRG97277.1"/>
    </source>
</evidence>
<dbReference type="RefSeq" id="XP_028530079.1">
    <property type="nucleotide sequence ID" value="XM_028673648.1"/>
</dbReference>
<sequence length="1136" mass="136129">MELVIKEPYIVIFEKILKLFTSICENLHFRLTQNKLQLSGSNSLTNELIIYIDKKFFLLNEINSDIRNINGTVNSKDFYNCIYSHKIVKQFKNNGYYSCNKNNNEIKLAKNYDKEDKYQGKNKKCNLNISKLILKFNKEKINILEIVIKFKKCNTHFSAILKLRSFNTPLKNYMYKNESIIQVEPTLFLLNLKDLANERNIFLKNTDNSFVISSLETSEFSLNKEKVKREQFFYNNKFIAIPSCKTKYFFKNKKFEDHNMSLPLNELKNIIKFCSDLNLLCLFSTKNFKENLIIYFGSIITHILEKNRKRITNIRKKRIYDDKYYYKDNYSEGSPLINFKEEHSNSCVFYLSDDNSSDEFDSSLEDIDKDGYFLDHYETNSLDDRHFNDIITGYMHFTSYFNISCNFKELQCNDSKVPNDFQQINFNQHNNSFEKKENMTIKQDKKLKKGFHQESFFRSDLSKSNMGTLNNSSNKKNELFNEVNKKFNINENSNGQNLKKDNISDITNMKKNYLNEPYDDYSYNLKFLKNNKNDTLGKKELNTLDQNNNRNGEWNCDNFMKNSKNKEFFYDKNIIDNGDIYKMIRNNNDNKYEKYNSNKDFSDINNNKYEKYNSNKDISNINNNKYEKYNSNKDISDINNNKYEKYNSNKDISNINNNKYEICYKNNNISNTNDNVYEKYDYNKYMNNNNNNNKCEKDDYNKYINNNNNNNKCEKNDFNKYLNNNNNNNNNNEEYAYNNDMNKNNYNNNKYEKCYNNKNINNANDNIYEKYKYDKNISNNSNNKYEKYDYDNDMKNNNNNNKSEKDDYNIYMNNNINSNKYDKFYDNKDISNSNFNIYEKHKYDKNLGNNSNNEYEKYNHNKNISNSNENLYEKHKYDKNLGNYSNNEYEKYDFDKINGDIKFEELNYDKFIRGNTNISDAYMNIKVKIKELDSTLENLKNIDNYKKNCVLNKKLNNYVGISSDYNASKNINKRKNFVDNFQIRKRNKKISNDSYKDLKIKRNNSHESISEYNSMVSDSFYSLSEDNEIENNSKYENIEYFDYFNKLYSKYNIYNNMKKWEINSGENFVKQNLPLGNGDKTNGKLHLLNYNKNSKYRRLNTNNSNTVIKTNENNIHNLKHNNKQSYYTNCKFKNKK</sequence>
<dbReference type="GeneID" id="39733389"/>
<dbReference type="VEuPathDB" id="PlasmoDB:PGAL8A_00485600"/>
<protein>
    <submittedName>
        <fullName evidence="1">Uncharacterized protein</fullName>
    </submittedName>
</protein>
<dbReference type="OMA" id="GNIITHI"/>
<organism evidence="1 2">
    <name type="scientific">Plasmodium gallinaceum</name>
    <dbReference type="NCBI Taxonomy" id="5849"/>
    <lineage>
        <taxon>Eukaryota</taxon>
        <taxon>Sar</taxon>
        <taxon>Alveolata</taxon>
        <taxon>Apicomplexa</taxon>
        <taxon>Aconoidasida</taxon>
        <taxon>Haemosporida</taxon>
        <taxon>Plasmodiidae</taxon>
        <taxon>Plasmodium</taxon>
        <taxon>Plasmodium (Haemamoeba)</taxon>
    </lineage>
</organism>
<dbReference type="EMBL" id="CVMV01000096">
    <property type="protein sequence ID" value="CRG97277.1"/>
    <property type="molecule type" value="Genomic_DNA"/>
</dbReference>
<accession>A0A1J1GXU4</accession>
<dbReference type="AlphaFoldDB" id="A0A1J1GXU4"/>
<evidence type="ECO:0000313" key="2">
    <source>
        <dbReference type="Proteomes" id="UP000220797"/>
    </source>
</evidence>
<dbReference type="Proteomes" id="UP000220797">
    <property type="component" value="Unassembled WGS sequence"/>
</dbReference>
<keyword evidence="2" id="KW-1185">Reference proteome</keyword>